<proteinExistence type="predicted"/>
<dbReference type="Pfam" id="PF11905">
    <property type="entry name" value="DUF3425"/>
    <property type="match status" value="1"/>
</dbReference>
<name>A0A5N7AZ72_9EURO</name>
<evidence type="ECO:0008006" key="5">
    <source>
        <dbReference type="Google" id="ProtNLM"/>
    </source>
</evidence>
<dbReference type="EMBL" id="ML736266">
    <property type="protein sequence ID" value="KAE8375164.1"/>
    <property type="molecule type" value="Genomic_DNA"/>
</dbReference>
<keyword evidence="2" id="KW-0812">Transmembrane</keyword>
<keyword evidence="2" id="KW-0472">Membrane</keyword>
<protein>
    <recommendedName>
        <fullName evidence="5">BZIP domain-containing protein</fullName>
    </recommendedName>
</protein>
<sequence length="387" mass="44472">MASSRSQQHHSTPTKPWSTGRVLTSAQREAKRQKDRIAKREKAQRQKDLFDDLESKIRYLQDIIETHIGASGLSLDHLTSDRSSTGPSLMQSSDPPESFLGVNPAMENLKNPYISLNPASAFPATPSIISEPAGSLTPTLTVPFFLSEVRNCRIFELTDELLKEVSQLNKLEICTKEELNQDAVVRGVLEGWHSLQGERSFFCPLWSMLSKIDAQLFCQSGVLTRFSMLRMIHLMLLVEVVAVFALLPLLTSFQSNVRFNSYANLPPWYRPRPTQISFPHHVIADYFAWPGFRERLVVTNCEVLNDRFFKFFSSCFRLYWPYPISEAYTVDRVSRLYGLSEKFNKHIWDIGMWTMSKEFFDVFPELLEDMAVEKRPSGPRQVAESHY</sequence>
<dbReference type="OrthoDB" id="5086080at2759"/>
<dbReference type="PANTHER" id="PTHR37012:SF7">
    <property type="entry name" value="B-ZIP TRANSCRIPTION FACTOR (EUROFUNG)-RELATED"/>
    <property type="match status" value="1"/>
</dbReference>
<keyword evidence="2" id="KW-1133">Transmembrane helix</keyword>
<dbReference type="AlphaFoldDB" id="A0A5N7AZ72"/>
<evidence type="ECO:0000256" key="2">
    <source>
        <dbReference type="SAM" id="Phobius"/>
    </source>
</evidence>
<feature type="transmembrane region" description="Helical" evidence="2">
    <location>
        <begin position="234"/>
        <end position="253"/>
    </location>
</feature>
<evidence type="ECO:0000256" key="1">
    <source>
        <dbReference type="SAM" id="MobiDB-lite"/>
    </source>
</evidence>
<organism evidence="3 4">
    <name type="scientific">Aspergillus bertholletiae</name>
    <dbReference type="NCBI Taxonomy" id="1226010"/>
    <lineage>
        <taxon>Eukaryota</taxon>
        <taxon>Fungi</taxon>
        <taxon>Dikarya</taxon>
        <taxon>Ascomycota</taxon>
        <taxon>Pezizomycotina</taxon>
        <taxon>Eurotiomycetes</taxon>
        <taxon>Eurotiomycetidae</taxon>
        <taxon>Eurotiales</taxon>
        <taxon>Aspergillaceae</taxon>
        <taxon>Aspergillus</taxon>
        <taxon>Aspergillus subgen. Circumdati</taxon>
    </lineage>
</organism>
<evidence type="ECO:0000313" key="3">
    <source>
        <dbReference type="EMBL" id="KAE8375164.1"/>
    </source>
</evidence>
<dbReference type="PANTHER" id="PTHR37012">
    <property type="entry name" value="B-ZIP TRANSCRIPTION FACTOR (EUROFUNG)-RELATED"/>
    <property type="match status" value="1"/>
</dbReference>
<accession>A0A5N7AZ72</accession>
<dbReference type="Proteomes" id="UP000326198">
    <property type="component" value="Unassembled WGS sequence"/>
</dbReference>
<keyword evidence="4" id="KW-1185">Reference proteome</keyword>
<reference evidence="3 4" key="1">
    <citation type="submission" date="2019-04" db="EMBL/GenBank/DDBJ databases">
        <title>Friends and foes A comparative genomics studyof 23 Aspergillus species from section Flavi.</title>
        <authorList>
            <consortium name="DOE Joint Genome Institute"/>
            <person name="Kjaerbolling I."/>
            <person name="Vesth T."/>
            <person name="Frisvad J.C."/>
            <person name="Nybo J.L."/>
            <person name="Theobald S."/>
            <person name="Kildgaard S."/>
            <person name="Isbrandt T."/>
            <person name="Kuo A."/>
            <person name="Sato A."/>
            <person name="Lyhne E.K."/>
            <person name="Kogle M.E."/>
            <person name="Wiebenga A."/>
            <person name="Kun R.S."/>
            <person name="Lubbers R.J."/>
            <person name="Makela M.R."/>
            <person name="Barry K."/>
            <person name="Chovatia M."/>
            <person name="Clum A."/>
            <person name="Daum C."/>
            <person name="Haridas S."/>
            <person name="He G."/>
            <person name="LaButti K."/>
            <person name="Lipzen A."/>
            <person name="Mondo S."/>
            <person name="Riley R."/>
            <person name="Salamov A."/>
            <person name="Simmons B.A."/>
            <person name="Magnuson J.K."/>
            <person name="Henrissat B."/>
            <person name="Mortensen U.H."/>
            <person name="Larsen T.O."/>
            <person name="Devries R.P."/>
            <person name="Grigoriev I.V."/>
            <person name="Machida M."/>
            <person name="Baker S.E."/>
            <person name="Andersen M.R."/>
        </authorList>
    </citation>
    <scope>NUCLEOTIDE SEQUENCE [LARGE SCALE GENOMIC DNA]</scope>
    <source>
        <strain evidence="3 4">IBT 29228</strain>
    </source>
</reference>
<feature type="compositionally biased region" description="Basic and acidic residues" evidence="1">
    <location>
        <begin position="28"/>
        <end position="46"/>
    </location>
</feature>
<evidence type="ECO:0000313" key="4">
    <source>
        <dbReference type="Proteomes" id="UP000326198"/>
    </source>
</evidence>
<gene>
    <name evidence="3" type="ORF">BDV26DRAFT_21368</name>
</gene>
<feature type="compositionally biased region" description="Polar residues" evidence="1">
    <location>
        <begin position="1"/>
        <end position="27"/>
    </location>
</feature>
<feature type="region of interest" description="Disordered" evidence="1">
    <location>
        <begin position="1"/>
        <end position="46"/>
    </location>
</feature>
<dbReference type="InterPro" id="IPR021833">
    <property type="entry name" value="DUF3425"/>
</dbReference>